<dbReference type="Pfam" id="PF00583">
    <property type="entry name" value="Acetyltransf_1"/>
    <property type="match status" value="1"/>
</dbReference>
<feature type="domain" description="N-acetyltransferase" evidence="1">
    <location>
        <begin position="1"/>
        <end position="183"/>
    </location>
</feature>
<keyword evidence="2" id="KW-0808">Transferase</keyword>
<dbReference type="InterPro" id="IPR000182">
    <property type="entry name" value="GNAT_dom"/>
</dbReference>
<organism evidence="2">
    <name type="scientific">uncultured soil bacterium</name>
    <dbReference type="NCBI Taxonomy" id="164851"/>
    <lineage>
        <taxon>Bacteria</taxon>
        <taxon>environmental samples</taxon>
    </lineage>
</organism>
<name>Q6Q230_9BACT</name>
<dbReference type="AlphaFoldDB" id="Q6Q230"/>
<evidence type="ECO:0000313" key="2">
    <source>
        <dbReference type="EMBL" id="AAS90614.1"/>
    </source>
</evidence>
<dbReference type="CDD" id="cd04301">
    <property type="entry name" value="NAT_SF"/>
    <property type="match status" value="1"/>
</dbReference>
<dbReference type="PROSITE" id="PS51186">
    <property type="entry name" value="GNAT"/>
    <property type="match status" value="1"/>
</dbReference>
<dbReference type="EMBL" id="AY566823">
    <property type="protein sequence ID" value="AAS90614.1"/>
    <property type="molecule type" value="Genomic_DNA"/>
</dbReference>
<dbReference type="SUPFAM" id="SSF55729">
    <property type="entry name" value="Acyl-CoA N-acyltransferases (Nat)"/>
    <property type="match status" value="1"/>
</dbReference>
<proteinExistence type="predicted"/>
<protein>
    <submittedName>
        <fullName evidence="2">Aminoglycoside 6'-N-acetyltransferase</fullName>
    </submittedName>
</protein>
<dbReference type="InterPro" id="IPR016181">
    <property type="entry name" value="Acyl_CoA_acyltransferase"/>
</dbReference>
<dbReference type="Gene3D" id="3.40.630.30">
    <property type="match status" value="1"/>
</dbReference>
<dbReference type="GO" id="GO:0016747">
    <property type="term" value="F:acyltransferase activity, transferring groups other than amino-acyl groups"/>
    <property type="evidence" value="ECO:0007669"/>
    <property type="project" value="InterPro"/>
</dbReference>
<accession>Q6Q230</accession>
<evidence type="ECO:0000259" key="1">
    <source>
        <dbReference type="PROSITE" id="PS51186"/>
    </source>
</evidence>
<reference evidence="2" key="1">
    <citation type="journal article" date="2004" name="Environ. Microbiol.">
        <title>Uncultured soil bacteria are a reservoir of new antibiotic resistance genes.</title>
        <authorList>
            <person name="Riesenfeld C.S."/>
            <person name="Goodman R.M."/>
            <person name="Handelsman J."/>
        </authorList>
    </citation>
    <scope>NUCLEOTIDE SEQUENCE</scope>
</reference>
<sequence>MEITTLTSDNDRLIHQAAQLLVDAFREHWPDAWPTMEEGLKEVGEMLETGRICRVAVDEKGSLLGIIGGIPGYDGNVWELHPLAVQPLLQGQGIGQRLVEDFEVQVRSKGGLTITLGTDDEDGMTSLANTDLYENLWEKIRDIRNLKGHPFEFYQKIGYIISGIVPDANGPGKPDILMAKRVR</sequence>